<dbReference type="GO" id="GO:0016746">
    <property type="term" value="F:acyltransferase activity"/>
    <property type="evidence" value="ECO:0007669"/>
    <property type="project" value="UniProtKB-KW"/>
</dbReference>
<keyword evidence="3" id="KW-0997">Cell inner membrane</keyword>
<keyword evidence="6 7" id="KW-0012">Acyltransferase</keyword>
<dbReference type="GO" id="GO:0005886">
    <property type="term" value="C:plasma membrane"/>
    <property type="evidence" value="ECO:0007669"/>
    <property type="project" value="UniProtKB-SubCell"/>
</dbReference>
<dbReference type="KEGG" id="boz:DBV39_13545"/>
<keyword evidence="4 7" id="KW-0808">Transferase</keyword>
<dbReference type="PANTHER" id="PTHR30606:SF9">
    <property type="entry name" value="LIPID A BIOSYNTHESIS LAUROYLTRANSFERASE"/>
    <property type="match status" value="1"/>
</dbReference>
<keyword evidence="5" id="KW-0472">Membrane</keyword>
<dbReference type="RefSeq" id="WP_108621982.1">
    <property type="nucleotide sequence ID" value="NZ_CP028901.1"/>
</dbReference>
<dbReference type="InterPro" id="IPR004960">
    <property type="entry name" value="LipA_acyltrans"/>
</dbReference>
<evidence type="ECO:0000313" key="7">
    <source>
        <dbReference type="EMBL" id="AWB34566.1"/>
    </source>
</evidence>
<accession>A0A2R4XL84</accession>
<comment type="subcellular location">
    <subcellularLocation>
        <location evidence="1">Cell inner membrane</location>
    </subcellularLocation>
</comment>
<reference evidence="7 8" key="1">
    <citation type="submission" date="2018-04" db="EMBL/GenBank/DDBJ databases">
        <title>Bordetella sp. HZ20 isolated from seawater.</title>
        <authorList>
            <person name="Sun C."/>
        </authorList>
    </citation>
    <scope>NUCLEOTIDE SEQUENCE [LARGE SCALE GENOMIC DNA]</scope>
    <source>
        <strain evidence="7 8">HZ20</strain>
    </source>
</reference>
<organism evidence="7 8">
    <name type="scientific">Orrella marina</name>
    <dbReference type="NCBI Taxonomy" id="2163011"/>
    <lineage>
        <taxon>Bacteria</taxon>
        <taxon>Pseudomonadati</taxon>
        <taxon>Pseudomonadota</taxon>
        <taxon>Betaproteobacteria</taxon>
        <taxon>Burkholderiales</taxon>
        <taxon>Alcaligenaceae</taxon>
        <taxon>Orrella</taxon>
    </lineage>
</organism>
<evidence type="ECO:0000256" key="1">
    <source>
        <dbReference type="ARBA" id="ARBA00004533"/>
    </source>
</evidence>
<evidence type="ECO:0000256" key="3">
    <source>
        <dbReference type="ARBA" id="ARBA00022519"/>
    </source>
</evidence>
<dbReference type="GO" id="GO:0009247">
    <property type="term" value="P:glycolipid biosynthetic process"/>
    <property type="evidence" value="ECO:0007669"/>
    <property type="project" value="UniProtKB-ARBA"/>
</dbReference>
<keyword evidence="2" id="KW-1003">Cell membrane</keyword>
<dbReference type="PANTHER" id="PTHR30606">
    <property type="entry name" value="LIPID A BIOSYNTHESIS LAUROYL ACYLTRANSFERASE"/>
    <property type="match status" value="1"/>
</dbReference>
<evidence type="ECO:0000256" key="6">
    <source>
        <dbReference type="ARBA" id="ARBA00023315"/>
    </source>
</evidence>
<evidence type="ECO:0000256" key="2">
    <source>
        <dbReference type="ARBA" id="ARBA00022475"/>
    </source>
</evidence>
<dbReference type="Proteomes" id="UP000244571">
    <property type="component" value="Chromosome"/>
</dbReference>
<evidence type="ECO:0000256" key="4">
    <source>
        <dbReference type="ARBA" id="ARBA00022679"/>
    </source>
</evidence>
<keyword evidence="8" id="KW-1185">Reference proteome</keyword>
<dbReference type="EMBL" id="CP028901">
    <property type="protein sequence ID" value="AWB34566.1"/>
    <property type="molecule type" value="Genomic_DNA"/>
</dbReference>
<dbReference type="Pfam" id="PF03279">
    <property type="entry name" value="Lip_A_acyltrans"/>
    <property type="match status" value="1"/>
</dbReference>
<dbReference type="PIRSF" id="PIRSF026649">
    <property type="entry name" value="MsbB"/>
    <property type="match status" value="1"/>
</dbReference>
<sequence length="322" mass="36370">MASTDGHDGPGDARAWRVALRQLKRRSIKAWLVTTLFQVLARVGHRPRQWLGAFLGILAPILIRHRAQVVERNLELCFPARSAAERKRMLRAHFRAMSQTVVDRSVLWFGSPDSIRNLVRLEGLEHIRDAQAKNRNIMLLAPHFVGLDASASRLTLEGPEGATIYAPQSDPDIDALVRLGRGRFHQVHLISRREGIRGLVRKIRAGIPIYYLPDMDLGRRGAIFAPFFGIEAATQTATAQLARQFGMVVFPVLSFRDPGSGQYLTKVLAPLADFPEPNGTPESDTIALNRHLQDWIEQAPEQYYWVHRRFKSRPPGQPGLYR</sequence>
<dbReference type="CDD" id="cd07984">
    <property type="entry name" value="LPLAT_LABLAT-like"/>
    <property type="match status" value="1"/>
</dbReference>
<evidence type="ECO:0000256" key="5">
    <source>
        <dbReference type="ARBA" id="ARBA00023136"/>
    </source>
</evidence>
<name>A0A2R4XL84_9BURK</name>
<gene>
    <name evidence="7" type="ORF">DBV39_13545</name>
</gene>
<dbReference type="AlphaFoldDB" id="A0A2R4XL84"/>
<proteinExistence type="predicted"/>
<dbReference type="OrthoDB" id="9803456at2"/>
<evidence type="ECO:0000313" key="8">
    <source>
        <dbReference type="Proteomes" id="UP000244571"/>
    </source>
</evidence>
<protein>
    <submittedName>
        <fullName evidence="7">Acyltransferase</fullName>
    </submittedName>
</protein>